<name>A0A923NEZ3_WEICO</name>
<dbReference type="PANTHER" id="PTHR37308:SF1">
    <property type="entry name" value="POLYPRENYL-PHOSPHATE TRANSPORTER"/>
    <property type="match status" value="1"/>
</dbReference>
<accession>A0A923NEZ3</accession>
<feature type="transmembrane region" description="Helical" evidence="1">
    <location>
        <begin position="142"/>
        <end position="167"/>
    </location>
</feature>
<sequence>MSDGIKHGDLSVLVPIVIGLFAIIALLSKFMAYIFKVAYAKTLWFFVGAIIGTWPSLWRDAAKEGRTKVDVAIMIVAFAAMLAFLLFGAPLFSEIEPSFGAWILAGALLPGISGGALAAVFGLYERIINFLAHPFKRLKENIFFFLPVGIGAILGIFALSFAISFVLGKHESV</sequence>
<dbReference type="PANTHER" id="PTHR37308">
    <property type="entry name" value="INTEGRAL MEMBRANE PROTEIN"/>
    <property type="match status" value="1"/>
</dbReference>
<dbReference type="InterPro" id="IPR007163">
    <property type="entry name" value="VCA0040-like"/>
</dbReference>
<gene>
    <name evidence="2" type="ORF">H7R52_01590</name>
</gene>
<feature type="transmembrane region" description="Helical" evidence="1">
    <location>
        <begin position="99"/>
        <end position="121"/>
    </location>
</feature>
<reference evidence="2" key="1">
    <citation type="submission" date="2020-08" db="EMBL/GenBank/DDBJ databases">
        <title>Complete genome sequence of Weissella confusa strain FS54 provides insights into metabolic potential.</title>
        <authorList>
            <person name="Fhoula I."/>
            <person name="Najjari A."/>
            <person name="Lekired A."/>
            <person name="Bessrour-Aouam N."/>
            <person name="Jaballah S."/>
            <person name="Klibi N."/>
            <person name="Ouzari H.-I."/>
        </authorList>
    </citation>
    <scope>NUCLEOTIDE SEQUENCE</scope>
    <source>
        <strain evidence="2">FS54</strain>
    </source>
</reference>
<dbReference type="AlphaFoldDB" id="A0A923NEZ3"/>
<evidence type="ECO:0000313" key="3">
    <source>
        <dbReference type="Proteomes" id="UP000650485"/>
    </source>
</evidence>
<protein>
    <submittedName>
        <fullName evidence="2">DUF368 domain-containing protein</fullName>
    </submittedName>
</protein>
<organism evidence="2 3">
    <name type="scientific">Weissella confusa</name>
    <name type="common">Lactobacillus confusus</name>
    <dbReference type="NCBI Taxonomy" id="1583"/>
    <lineage>
        <taxon>Bacteria</taxon>
        <taxon>Bacillati</taxon>
        <taxon>Bacillota</taxon>
        <taxon>Bacilli</taxon>
        <taxon>Lactobacillales</taxon>
        <taxon>Lactobacillaceae</taxon>
        <taxon>Weissella</taxon>
    </lineage>
</organism>
<dbReference type="Pfam" id="PF04018">
    <property type="entry name" value="VCA0040-like"/>
    <property type="match status" value="1"/>
</dbReference>
<evidence type="ECO:0000313" key="2">
    <source>
        <dbReference type="EMBL" id="MBC6498219.1"/>
    </source>
</evidence>
<comment type="caution">
    <text evidence="2">The sequence shown here is derived from an EMBL/GenBank/DDBJ whole genome shotgun (WGS) entry which is preliminary data.</text>
</comment>
<evidence type="ECO:0000256" key="1">
    <source>
        <dbReference type="SAM" id="Phobius"/>
    </source>
</evidence>
<feature type="transmembrane region" description="Helical" evidence="1">
    <location>
        <begin position="12"/>
        <end position="32"/>
    </location>
</feature>
<dbReference type="Proteomes" id="UP000650485">
    <property type="component" value="Unassembled WGS sequence"/>
</dbReference>
<keyword evidence="1" id="KW-0812">Transmembrane</keyword>
<keyword evidence="1" id="KW-1133">Transmembrane helix</keyword>
<feature type="transmembrane region" description="Helical" evidence="1">
    <location>
        <begin position="69"/>
        <end position="93"/>
    </location>
</feature>
<proteinExistence type="predicted"/>
<dbReference type="EMBL" id="JACSZT010000002">
    <property type="protein sequence ID" value="MBC6498219.1"/>
    <property type="molecule type" value="Genomic_DNA"/>
</dbReference>
<feature type="transmembrane region" description="Helical" evidence="1">
    <location>
        <begin position="38"/>
        <end position="57"/>
    </location>
</feature>
<keyword evidence="1" id="KW-0472">Membrane</keyword>